<dbReference type="AlphaFoldDB" id="A0A420ENP4"/>
<dbReference type="PANTHER" id="PTHR35894">
    <property type="entry name" value="GENERAL SECRETION PATHWAY PROTEIN A-RELATED"/>
    <property type="match status" value="1"/>
</dbReference>
<name>A0A420ENP4_9ALTE</name>
<evidence type="ECO:0000313" key="2">
    <source>
        <dbReference type="Proteomes" id="UP000286482"/>
    </source>
</evidence>
<dbReference type="InterPro" id="IPR027417">
    <property type="entry name" value="P-loop_NTPase"/>
</dbReference>
<dbReference type="SUPFAM" id="SSF52540">
    <property type="entry name" value="P-loop containing nucleoside triphosphate hydrolases"/>
    <property type="match status" value="1"/>
</dbReference>
<accession>A0A420ENP4</accession>
<dbReference type="Pfam" id="PF05621">
    <property type="entry name" value="TniB"/>
    <property type="match status" value="1"/>
</dbReference>
<sequence length="361" mass="41316">MQHSRYWQEVRLPKKMHGSKPTLIKNYNRLVILMRKIRLNTTNSFVPVFGSAQPIDPRVGKIQETIIKHTRFTEGLNQISEAHRLRLGMVLDGDPGLGKTTIINTYRSSVLALAQQAESEELSPMPIMVVSIPAQATQRRLLAAMFDQFGTDAQLSSKTYEMERQVYALIENYNVEVIIFDEFHHLLRRETFATDTFNFIKLLMDRSNLAVVLAGLPIGKSALEKHPELEERLGFNSMTLTPFDINTAANRRLFQKFMYAFKEKVSLNGGKCIDFSNHETLVLERLLLATYGKPRLIRNLLVHALIDSGEKFEINIANLSRAYEKVDVNKQLGVKNPFRMKIEGVEQAMNKKLHIEKTRDA</sequence>
<dbReference type="PANTHER" id="PTHR35894:SF1">
    <property type="entry name" value="PHOSPHORIBULOKINASE _ URIDINE KINASE FAMILY"/>
    <property type="match status" value="1"/>
</dbReference>
<reference evidence="1 2" key="1">
    <citation type="submission" date="2018-09" db="EMBL/GenBank/DDBJ databases">
        <authorList>
            <person name="Wang Z."/>
        </authorList>
    </citation>
    <scope>NUCLEOTIDE SEQUENCE [LARGE SCALE GENOMIC DNA]</scope>
    <source>
        <strain evidence="1 2">ALS 81</strain>
    </source>
</reference>
<comment type="caution">
    <text evidence="1">The sequence shown here is derived from an EMBL/GenBank/DDBJ whole genome shotgun (WGS) entry which is preliminary data.</text>
</comment>
<organism evidence="1 2">
    <name type="scientific">Alginatibacterium sediminis</name>
    <dbReference type="NCBI Taxonomy" id="2164068"/>
    <lineage>
        <taxon>Bacteria</taxon>
        <taxon>Pseudomonadati</taxon>
        <taxon>Pseudomonadota</taxon>
        <taxon>Gammaproteobacteria</taxon>
        <taxon>Alteromonadales</taxon>
        <taxon>Alteromonadaceae</taxon>
        <taxon>Alginatibacterium</taxon>
    </lineage>
</organism>
<dbReference type="Proteomes" id="UP000286482">
    <property type="component" value="Unassembled WGS sequence"/>
</dbReference>
<proteinExistence type="predicted"/>
<dbReference type="InterPro" id="IPR052026">
    <property type="entry name" value="ExeA_AAA_ATPase_DNA-bind"/>
</dbReference>
<keyword evidence="2" id="KW-1185">Reference proteome</keyword>
<dbReference type="Gene3D" id="3.40.50.300">
    <property type="entry name" value="P-loop containing nucleotide triphosphate hydrolases"/>
    <property type="match status" value="1"/>
</dbReference>
<dbReference type="InterPro" id="IPR008868">
    <property type="entry name" value="TniB"/>
</dbReference>
<gene>
    <name evidence="1" type="ORF">DBZ36_01145</name>
</gene>
<dbReference type="EMBL" id="RAQO01000001">
    <property type="protein sequence ID" value="RKF22283.1"/>
    <property type="molecule type" value="Genomic_DNA"/>
</dbReference>
<evidence type="ECO:0000313" key="1">
    <source>
        <dbReference type="EMBL" id="RKF22283.1"/>
    </source>
</evidence>
<protein>
    <submittedName>
        <fullName evidence="1">DUF2075 domain-containing protein</fullName>
    </submittedName>
</protein>